<evidence type="ECO:0000256" key="1">
    <source>
        <dbReference type="ARBA" id="ARBA00005156"/>
    </source>
</evidence>
<comment type="pathway">
    <text evidence="1">Protein modification; peptidyl-diphthamide biosynthesis.</text>
</comment>
<dbReference type="EC" id="3.1.1.97" evidence="6"/>
<dbReference type="PANTHER" id="PTHR46042:SF1">
    <property type="entry name" value="DIPHTHINE METHYLTRANSFERASE"/>
    <property type="match status" value="1"/>
</dbReference>
<evidence type="ECO:0000256" key="4">
    <source>
        <dbReference type="ARBA" id="ARBA00022801"/>
    </source>
</evidence>
<evidence type="ECO:0000256" key="5">
    <source>
        <dbReference type="ARBA" id="ARBA00038092"/>
    </source>
</evidence>
<keyword evidence="3" id="KW-0677">Repeat</keyword>
<comment type="catalytic activity">
    <reaction evidence="7">
        <text>diphthine methyl ester-[translation elongation factor 2] + H2O = diphthine-[translation elongation factor 2] + methanol + H(+)</text>
        <dbReference type="Rhea" id="RHEA:42656"/>
        <dbReference type="Rhea" id="RHEA-COMP:10172"/>
        <dbReference type="Rhea" id="RHEA-COMP:10173"/>
        <dbReference type="ChEBI" id="CHEBI:15377"/>
        <dbReference type="ChEBI" id="CHEBI:15378"/>
        <dbReference type="ChEBI" id="CHEBI:17790"/>
        <dbReference type="ChEBI" id="CHEBI:79005"/>
        <dbReference type="ChEBI" id="CHEBI:82696"/>
        <dbReference type="EC" id="3.1.1.97"/>
    </reaction>
</comment>
<evidence type="ECO:0000256" key="3">
    <source>
        <dbReference type="ARBA" id="ARBA00022737"/>
    </source>
</evidence>
<protein>
    <recommendedName>
        <fullName evidence="6">methylated diphthine methylhydrolase</fullName>
        <ecNumber evidence="6">3.1.1.97</ecNumber>
    </recommendedName>
</protein>
<proteinExistence type="inferred from homology"/>
<accession>A0ABD6EIM6</accession>
<sequence length="304" mass="33404">MVSESLSSIVLPQRPADLHLANSEQIFVSTYQLRQSDHREGTIFSIDDEFKITNHLEVPAGVFRFDCSEDGTVVAALTNGSICTAPIDLSSYTEISVAHPSKMLLTSCVSHNHLLTTDDHGAAYVVDLNQPHSITSFEAHKLPYTGSACEVWSACWISEHFIATGGEDASIKFWDLRCLGAPVLVNNSHTYGVVSLNPESNTVLLSGSYDEVIQKIDIKSPLNPTQARKMNGGVWNMELHSDFLLVSCMYGGWQMIEKNSLNDIESNATLGEHLLYGAAFCPQSSIISSCTFNNYSVNFDKIKC</sequence>
<comment type="caution">
    <text evidence="9">The sequence shown here is derived from an EMBL/GenBank/DDBJ whole genome shotgun (WGS) entry which is preliminary data.</text>
</comment>
<name>A0ABD6EIM6_9BILA</name>
<dbReference type="SMART" id="SM00320">
    <property type="entry name" value="WD40"/>
    <property type="match status" value="2"/>
</dbReference>
<dbReference type="AlphaFoldDB" id="A0ABD6EIM6"/>
<dbReference type="Proteomes" id="UP001608902">
    <property type="component" value="Unassembled WGS sequence"/>
</dbReference>
<dbReference type="PROSITE" id="PS00678">
    <property type="entry name" value="WD_REPEATS_1"/>
    <property type="match status" value="1"/>
</dbReference>
<reference evidence="9 10" key="1">
    <citation type="submission" date="2024-08" db="EMBL/GenBank/DDBJ databases">
        <title>Gnathostoma spinigerum genome.</title>
        <authorList>
            <person name="Gonzalez-Bertolin B."/>
            <person name="Monzon S."/>
            <person name="Zaballos A."/>
            <person name="Jimenez P."/>
            <person name="Dekumyoy P."/>
            <person name="Varona S."/>
            <person name="Cuesta I."/>
            <person name="Sumanam S."/>
            <person name="Adisakwattana P."/>
            <person name="Gasser R.B."/>
            <person name="Hernandez-Gonzalez A."/>
            <person name="Young N.D."/>
            <person name="Perteguer M.J."/>
        </authorList>
    </citation>
    <scope>NUCLEOTIDE SEQUENCE [LARGE SCALE GENOMIC DNA]</scope>
    <source>
        <strain evidence="9">AL3</strain>
        <tissue evidence="9">Liver</tissue>
    </source>
</reference>
<evidence type="ECO:0000256" key="6">
    <source>
        <dbReference type="ARBA" id="ARBA00039131"/>
    </source>
</evidence>
<dbReference type="GO" id="GO:0061685">
    <property type="term" value="F:diphthine methylesterase activity"/>
    <property type="evidence" value="ECO:0007669"/>
    <property type="project" value="UniProtKB-EC"/>
</dbReference>
<dbReference type="InterPro" id="IPR001680">
    <property type="entry name" value="WD40_rpt"/>
</dbReference>
<dbReference type="InterPro" id="IPR036322">
    <property type="entry name" value="WD40_repeat_dom_sf"/>
</dbReference>
<dbReference type="EMBL" id="JBGFUD010002787">
    <property type="protein sequence ID" value="MFH4978009.1"/>
    <property type="molecule type" value="Genomic_DNA"/>
</dbReference>
<comment type="similarity">
    <text evidence="5">Belongs to the DPH7 family.</text>
</comment>
<dbReference type="PANTHER" id="PTHR46042">
    <property type="entry name" value="DIPHTHINE METHYLTRANSFERASE"/>
    <property type="match status" value="1"/>
</dbReference>
<organism evidence="9 10">
    <name type="scientific">Gnathostoma spinigerum</name>
    <dbReference type="NCBI Taxonomy" id="75299"/>
    <lineage>
        <taxon>Eukaryota</taxon>
        <taxon>Metazoa</taxon>
        <taxon>Ecdysozoa</taxon>
        <taxon>Nematoda</taxon>
        <taxon>Chromadorea</taxon>
        <taxon>Rhabditida</taxon>
        <taxon>Spirurina</taxon>
        <taxon>Gnathostomatomorpha</taxon>
        <taxon>Gnathostomatoidea</taxon>
        <taxon>Gnathostomatidae</taxon>
        <taxon>Gnathostoma</taxon>
    </lineage>
</organism>
<dbReference type="PROSITE" id="PS50082">
    <property type="entry name" value="WD_REPEATS_2"/>
    <property type="match status" value="1"/>
</dbReference>
<dbReference type="InterPro" id="IPR052415">
    <property type="entry name" value="Diphthine_MTase"/>
</dbReference>
<evidence type="ECO:0000256" key="8">
    <source>
        <dbReference type="PROSITE-ProRule" id="PRU00221"/>
    </source>
</evidence>
<dbReference type="Gene3D" id="2.130.10.10">
    <property type="entry name" value="YVTN repeat-like/Quinoprotein amine dehydrogenase"/>
    <property type="match status" value="1"/>
</dbReference>
<keyword evidence="2 8" id="KW-0853">WD repeat</keyword>
<evidence type="ECO:0000313" key="10">
    <source>
        <dbReference type="Proteomes" id="UP001608902"/>
    </source>
</evidence>
<feature type="repeat" description="WD" evidence="8">
    <location>
        <begin position="161"/>
        <end position="177"/>
    </location>
</feature>
<keyword evidence="10" id="KW-1185">Reference proteome</keyword>
<keyword evidence="4" id="KW-0378">Hydrolase</keyword>
<evidence type="ECO:0000313" key="9">
    <source>
        <dbReference type="EMBL" id="MFH4978009.1"/>
    </source>
</evidence>
<gene>
    <name evidence="9" type="ORF">AB6A40_004718</name>
</gene>
<dbReference type="InterPro" id="IPR015943">
    <property type="entry name" value="WD40/YVTN_repeat-like_dom_sf"/>
</dbReference>
<dbReference type="InterPro" id="IPR019775">
    <property type="entry name" value="WD40_repeat_CS"/>
</dbReference>
<evidence type="ECO:0000256" key="7">
    <source>
        <dbReference type="ARBA" id="ARBA00047551"/>
    </source>
</evidence>
<dbReference type="SUPFAM" id="SSF50978">
    <property type="entry name" value="WD40 repeat-like"/>
    <property type="match status" value="1"/>
</dbReference>
<evidence type="ECO:0000256" key="2">
    <source>
        <dbReference type="ARBA" id="ARBA00022574"/>
    </source>
</evidence>